<protein>
    <submittedName>
        <fullName evidence="3">Pathogenesis-related protein PRB1-3-like</fullName>
    </submittedName>
</protein>
<dbReference type="PANTHER" id="PTHR10334">
    <property type="entry name" value="CYSTEINE-RICH SECRETORY PROTEIN-RELATED"/>
    <property type="match status" value="1"/>
</dbReference>
<dbReference type="InterPro" id="IPR018244">
    <property type="entry name" value="Allrgn_V5/Tpx1_CS"/>
</dbReference>
<dbReference type="InterPro" id="IPR035940">
    <property type="entry name" value="CAP_sf"/>
</dbReference>
<dbReference type="RefSeq" id="XP_010452118.2">
    <property type="nucleotide sequence ID" value="XM_010453816.2"/>
</dbReference>
<dbReference type="PRINTS" id="PR00837">
    <property type="entry name" value="V5TPXLIKE"/>
</dbReference>
<sequence>MNVFKSKTQIHRNKRLLGMRNTKTTTTSTLPRREMSSSSLLHHCLSLSFLLLLLLIPSVYGTLLPGTKAPVERMTYRGKKVSQSAKFLLAHNAARGASGVSNLKWDKGLTRFALNWAKLRKADCKMTHSGGPHGENIFWYRKNENWSPNRVVTKWMMESVNYDRTTNTCKPGQMCGHYTQIIWRTTTAVGCVREKCDNDLGFLVICEYSPSGNYEGESPFDMPK</sequence>
<organism evidence="2 3">
    <name type="scientific">Camelina sativa</name>
    <name type="common">False flax</name>
    <name type="synonym">Myagrum sativum</name>
    <dbReference type="NCBI Taxonomy" id="90675"/>
    <lineage>
        <taxon>Eukaryota</taxon>
        <taxon>Viridiplantae</taxon>
        <taxon>Streptophyta</taxon>
        <taxon>Embryophyta</taxon>
        <taxon>Tracheophyta</taxon>
        <taxon>Spermatophyta</taxon>
        <taxon>Magnoliopsida</taxon>
        <taxon>eudicotyledons</taxon>
        <taxon>Gunneridae</taxon>
        <taxon>Pentapetalae</taxon>
        <taxon>rosids</taxon>
        <taxon>malvids</taxon>
        <taxon>Brassicales</taxon>
        <taxon>Brassicaceae</taxon>
        <taxon>Camelineae</taxon>
        <taxon>Camelina</taxon>
    </lineage>
</organism>
<gene>
    <name evidence="3" type="primary">LOC104734278</name>
</gene>
<name>A0ABM0V7G9_CAMSA</name>
<evidence type="ECO:0000313" key="3">
    <source>
        <dbReference type="RefSeq" id="XP_010452118.2"/>
    </source>
</evidence>
<keyword evidence="2" id="KW-1185">Reference proteome</keyword>
<evidence type="ECO:0000313" key="2">
    <source>
        <dbReference type="Proteomes" id="UP000694864"/>
    </source>
</evidence>
<evidence type="ECO:0000259" key="1">
    <source>
        <dbReference type="SMART" id="SM00198"/>
    </source>
</evidence>
<dbReference type="InterPro" id="IPR001283">
    <property type="entry name" value="CRISP-related"/>
</dbReference>
<reference evidence="3" key="2">
    <citation type="submission" date="2025-08" db="UniProtKB">
        <authorList>
            <consortium name="RefSeq"/>
        </authorList>
    </citation>
    <scope>IDENTIFICATION</scope>
    <source>
        <tissue evidence="3">Leaf</tissue>
    </source>
</reference>
<feature type="domain" description="SCP" evidence="1">
    <location>
        <begin position="82"/>
        <end position="216"/>
    </location>
</feature>
<dbReference type="CDD" id="cd05381">
    <property type="entry name" value="CAP_PR-1"/>
    <property type="match status" value="1"/>
</dbReference>
<reference evidence="2" key="1">
    <citation type="journal article" date="2014" name="Nat. Commun.">
        <title>The emerging biofuel crop Camelina sativa retains a highly undifferentiated hexaploid genome structure.</title>
        <authorList>
            <person name="Kagale S."/>
            <person name="Koh C."/>
            <person name="Nixon J."/>
            <person name="Bollina V."/>
            <person name="Clarke W.E."/>
            <person name="Tuteja R."/>
            <person name="Spillane C."/>
            <person name="Robinson S.J."/>
            <person name="Links M.G."/>
            <person name="Clarke C."/>
            <person name="Higgins E.E."/>
            <person name="Huebert T."/>
            <person name="Sharpe A.G."/>
            <person name="Parkin I.A."/>
        </authorList>
    </citation>
    <scope>NUCLEOTIDE SEQUENCE [LARGE SCALE GENOMIC DNA]</scope>
    <source>
        <strain evidence="2">cv. DH55</strain>
    </source>
</reference>
<dbReference type="SUPFAM" id="SSF55797">
    <property type="entry name" value="PR-1-like"/>
    <property type="match status" value="1"/>
</dbReference>
<dbReference type="PROSITE" id="PS01009">
    <property type="entry name" value="CRISP_1"/>
    <property type="match status" value="1"/>
</dbReference>
<dbReference type="SMART" id="SM00198">
    <property type="entry name" value="SCP"/>
    <property type="match status" value="1"/>
</dbReference>
<dbReference type="InterPro" id="IPR014044">
    <property type="entry name" value="CAP_dom"/>
</dbReference>
<dbReference type="GeneID" id="104734278"/>
<accession>A0ABM0V7G9</accession>
<dbReference type="Proteomes" id="UP000694864">
    <property type="component" value="Chromosome 13"/>
</dbReference>
<dbReference type="Pfam" id="PF00188">
    <property type="entry name" value="CAP"/>
    <property type="match status" value="1"/>
</dbReference>
<dbReference type="Gene3D" id="3.40.33.10">
    <property type="entry name" value="CAP"/>
    <property type="match status" value="1"/>
</dbReference>
<proteinExistence type="predicted"/>